<evidence type="ECO:0000313" key="1">
    <source>
        <dbReference type="EMBL" id="CAL1299167.1"/>
    </source>
</evidence>
<organism evidence="1 2">
    <name type="scientific">Larinioides sclopetarius</name>
    <dbReference type="NCBI Taxonomy" id="280406"/>
    <lineage>
        <taxon>Eukaryota</taxon>
        <taxon>Metazoa</taxon>
        <taxon>Ecdysozoa</taxon>
        <taxon>Arthropoda</taxon>
        <taxon>Chelicerata</taxon>
        <taxon>Arachnida</taxon>
        <taxon>Araneae</taxon>
        <taxon>Araneomorphae</taxon>
        <taxon>Entelegynae</taxon>
        <taxon>Araneoidea</taxon>
        <taxon>Araneidae</taxon>
        <taxon>Larinioides</taxon>
    </lineage>
</organism>
<reference evidence="1 2" key="1">
    <citation type="submission" date="2024-04" db="EMBL/GenBank/DDBJ databases">
        <authorList>
            <person name="Rising A."/>
            <person name="Reimegard J."/>
            <person name="Sonavane S."/>
            <person name="Akerstrom W."/>
            <person name="Nylinder S."/>
            <person name="Hedman E."/>
            <person name="Kallberg Y."/>
        </authorList>
    </citation>
    <scope>NUCLEOTIDE SEQUENCE [LARGE SCALE GENOMIC DNA]</scope>
</reference>
<sequence>AFPSFFLFFPPFRKFTVLEWRQTQSPSRKYEMRVNRSKEIIFDKFLHRLRISRETIYDPKQNNYLQSFSFLSALLLNCINLKRNNCF</sequence>
<proteinExistence type="predicted"/>
<protein>
    <submittedName>
        <fullName evidence="1">Uncharacterized protein</fullName>
    </submittedName>
</protein>
<evidence type="ECO:0000313" key="2">
    <source>
        <dbReference type="Proteomes" id="UP001497382"/>
    </source>
</evidence>
<feature type="non-terminal residue" evidence="1">
    <location>
        <position position="1"/>
    </location>
</feature>
<comment type="caution">
    <text evidence="1">The sequence shown here is derived from an EMBL/GenBank/DDBJ whole genome shotgun (WGS) entry which is preliminary data.</text>
</comment>
<dbReference type="EMBL" id="CAXIEN010000488">
    <property type="protein sequence ID" value="CAL1299167.1"/>
    <property type="molecule type" value="Genomic_DNA"/>
</dbReference>
<gene>
    <name evidence="1" type="ORF">LARSCL_LOCUS21194</name>
</gene>
<name>A0AAV2BSM2_9ARAC</name>
<dbReference type="AlphaFoldDB" id="A0AAV2BSM2"/>
<dbReference type="Proteomes" id="UP001497382">
    <property type="component" value="Unassembled WGS sequence"/>
</dbReference>
<accession>A0AAV2BSM2</accession>
<keyword evidence="2" id="KW-1185">Reference proteome</keyword>